<evidence type="ECO:0000256" key="1">
    <source>
        <dbReference type="SAM" id="MobiDB-lite"/>
    </source>
</evidence>
<evidence type="ECO:0000313" key="3">
    <source>
        <dbReference type="Proteomes" id="UP000244722"/>
    </source>
</evidence>
<keyword evidence="3" id="KW-1185">Reference proteome</keyword>
<protein>
    <submittedName>
        <fullName evidence="2">Uncharacterized protein</fullName>
    </submittedName>
</protein>
<comment type="caution">
    <text evidence="2">The sequence shown here is derived from an EMBL/GenBank/DDBJ whole genome shotgun (WGS) entry which is preliminary data.</text>
</comment>
<gene>
    <name evidence="2" type="ORF">B9Z19DRAFT_1122364</name>
</gene>
<evidence type="ECO:0000313" key="2">
    <source>
        <dbReference type="EMBL" id="PUU81211.1"/>
    </source>
</evidence>
<dbReference type="EMBL" id="NESQ01000048">
    <property type="protein sequence ID" value="PUU81211.1"/>
    <property type="molecule type" value="Genomic_DNA"/>
</dbReference>
<sequence length="286" mass="32024">MPAISITSATIHGPESLINPLLKWYRTCQSAYDAAPENDRVWELINAHTKDGLNILQAEELISHLRFRRAESCRIEHLMSEMGYPPRKPFEEFTRRDVVTIKQSFRDVIHLHTHCVYSPLIGRSDGGVVGGPPIGHIGVPVYWAVVDYAAWIAADWKADPTVFAQRLENQYQELVRYWSHDKEGLEAGAHPQTLGRFEGTGEYSSGWAAAQVAAFETIFPETWTEALPMAWYFGNVTDEYGSPEPLELGSGDEYDGEEPKEDSDDGDASEDVDQLGYSCDEGDSSH</sequence>
<feature type="region of interest" description="Disordered" evidence="1">
    <location>
        <begin position="242"/>
        <end position="286"/>
    </location>
</feature>
<accession>A0A2T7A0H0</accession>
<dbReference type="Proteomes" id="UP000244722">
    <property type="component" value="Unassembled WGS sequence"/>
</dbReference>
<reference evidence="2 3" key="1">
    <citation type="submission" date="2017-04" db="EMBL/GenBank/DDBJ databases">
        <title>Draft genome sequence of Tuber borchii Vittad., a whitish edible truffle.</title>
        <authorList>
            <consortium name="DOE Joint Genome Institute"/>
            <person name="Murat C."/>
            <person name="Kuo A."/>
            <person name="Barry K.W."/>
            <person name="Clum A."/>
            <person name="Dockter R.B."/>
            <person name="Fauchery L."/>
            <person name="Iotti M."/>
            <person name="Kohler A."/>
            <person name="Labutti K."/>
            <person name="Lindquist E.A."/>
            <person name="Lipzen A."/>
            <person name="Ohm R.A."/>
            <person name="Wang M."/>
            <person name="Grigoriev I.V."/>
            <person name="Zambonelli A."/>
            <person name="Martin F.M."/>
        </authorList>
    </citation>
    <scope>NUCLEOTIDE SEQUENCE [LARGE SCALE GENOMIC DNA]</scope>
    <source>
        <strain evidence="2 3">Tbo3840</strain>
    </source>
</reference>
<dbReference type="AlphaFoldDB" id="A0A2T7A0H0"/>
<feature type="compositionally biased region" description="Acidic residues" evidence="1">
    <location>
        <begin position="250"/>
        <end position="273"/>
    </location>
</feature>
<dbReference type="OrthoDB" id="5375356at2759"/>
<proteinExistence type="predicted"/>
<organism evidence="2 3">
    <name type="scientific">Tuber borchii</name>
    <name type="common">White truffle</name>
    <dbReference type="NCBI Taxonomy" id="42251"/>
    <lineage>
        <taxon>Eukaryota</taxon>
        <taxon>Fungi</taxon>
        <taxon>Dikarya</taxon>
        <taxon>Ascomycota</taxon>
        <taxon>Pezizomycotina</taxon>
        <taxon>Pezizomycetes</taxon>
        <taxon>Pezizales</taxon>
        <taxon>Tuberaceae</taxon>
        <taxon>Tuber</taxon>
    </lineage>
</organism>
<name>A0A2T7A0H0_TUBBO</name>